<evidence type="ECO:0000313" key="2">
    <source>
        <dbReference type="EMBL" id="QHT27471.1"/>
    </source>
</evidence>
<organism evidence="2">
    <name type="scientific">viral metagenome</name>
    <dbReference type="NCBI Taxonomy" id="1070528"/>
    <lineage>
        <taxon>unclassified sequences</taxon>
        <taxon>metagenomes</taxon>
        <taxon>organismal metagenomes</taxon>
    </lineage>
</organism>
<name>A0A6C0EFU5_9ZZZZ</name>
<protein>
    <submittedName>
        <fullName evidence="2">Uncharacterized protein</fullName>
    </submittedName>
</protein>
<dbReference type="EMBL" id="MN739823">
    <property type="protein sequence ID" value="QHT27471.1"/>
    <property type="molecule type" value="Genomic_DNA"/>
</dbReference>
<dbReference type="AlphaFoldDB" id="A0A6C0EFU5"/>
<sequence>MPQYNPKVGKLHAEVVKAGEDLKNAIATYGDRLTQVEQAGFEYADAQSDLDGARGELIFARNNEDSNSIAAAKGTHDVKVKAVKDAAKLYHTAKKDADGAHSDLLEKHFVLLNKRGHLDRANIEDSIKRHTNSSVAEHTGDSKHELKESIKNLTEKVDSLTKKVDSLSSKA</sequence>
<accession>A0A6C0EFU5</accession>
<keyword evidence="1" id="KW-0175">Coiled coil</keyword>
<proteinExistence type="predicted"/>
<dbReference type="Gene3D" id="1.20.120.330">
    <property type="entry name" value="Nucleotidyltransferases domain 2"/>
    <property type="match status" value="1"/>
</dbReference>
<reference evidence="2" key="1">
    <citation type="journal article" date="2020" name="Nature">
        <title>Giant virus diversity and host interactions through global metagenomics.</title>
        <authorList>
            <person name="Schulz F."/>
            <person name="Roux S."/>
            <person name="Paez-Espino D."/>
            <person name="Jungbluth S."/>
            <person name="Walsh D.A."/>
            <person name="Denef V.J."/>
            <person name="McMahon K.D."/>
            <person name="Konstantinidis K.T."/>
            <person name="Eloe-Fadrosh E.A."/>
            <person name="Kyrpides N.C."/>
            <person name="Woyke T."/>
        </authorList>
    </citation>
    <scope>NUCLEOTIDE SEQUENCE</scope>
    <source>
        <strain evidence="2">GVMAG-M-3300023179-33</strain>
    </source>
</reference>
<evidence type="ECO:0000256" key="1">
    <source>
        <dbReference type="SAM" id="Coils"/>
    </source>
</evidence>
<feature type="coiled-coil region" evidence="1">
    <location>
        <begin position="143"/>
        <end position="170"/>
    </location>
</feature>